<evidence type="ECO:0000256" key="1">
    <source>
        <dbReference type="SAM" id="MobiDB-lite"/>
    </source>
</evidence>
<dbReference type="EMBL" id="JACEEZ010021178">
    <property type="protein sequence ID" value="KAG0713714.1"/>
    <property type="molecule type" value="Genomic_DNA"/>
</dbReference>
<dbReference type="AlphaFoldDB" id="A0A8J4XX66"/>
<organism evidence="2 3">
    <name type="scientific">Chionoecetes opilio</name>
    <name type="common">Atlantic snow crab</name>
    <name type="synonym">Cancer opilio</name>
    <dbReference type="NCBI Taxonomy" id="41210"/>
    <lineage>
        <taxon>Eukaryota</taxon>
        <taxon>Metazoa</taxon>
        <taxon>Ecdysozoa</taxon>
        <taxon>Arthropoda</taxon>
        <taxon>Crustacea</taxon>
        <taxon>Multicrustacea</taxon>
        <taxon>Malacostraca</taxon>
        <taxon>Eumalacostraca</taxon>
        <taxon>Eucarida</taxon>
        <taxon>Decapoda</taxon>
        <taxon>Pleocyemata</taxon>
        <taxon>Brachyura</taxon>
        <taxon>Eubrachyura</taxon>
        <taxon>Majoidea</taxon>
        <taxon>Majidae</taxon>
        <taxon>Chionoecetes</taxon>
    </lineage>
</organism>
<keyword evidence="3" id="KW-1185">Reference proteome</keyword>
<name>A0A8J4XX66_CHIOP</name>
<evidence type="ECO:0000313" key="2">
    <source>
        <dbReference type="EMBL" id="KAG0713714.1"/>
    </source>
</evidence>
<feature type="region of interest" description="Disordered" evidence="1">
    <location>
        <begin position="89"/>
        <end position="108"/>
    </location>
</feature>
<sequence length="108" mass="11930">MNISKGWQIWSTGTLGGDAVDHLVDGLGCVPAASTVDELAVRRHPFLSSHYWDNRRVVTTRDGQVEGSVASHNEARRRRCLPSGGAVCNGTRWRKTPHKPEGQQLLKE</sequence>
<evidence type="ECO:0000313" key="3">
    <source>
        <dbReference type="Proteomes" id="UP000770661"/>
    </source>
</evidence>
<proteinExistence type="predicted"/>
<comment type="caution">
    <text evidence="2">The sequence shown here is derived from an EMBL/GenBank/DDBJ whole genome shotgun (WGS) entry which is preliminary data.</text>
</comment>
<gene>
    <name evidence="2" type="ORF">GWK47_015604</name>
</gene>
<protein>
    <submittedName>
        <fullName evidence="2">Uncharacterized protein</fullName>
    </submittedName>
</protein>
<reference evidence="2" key="1">
    <citation type="submission" date="2020-07" db="EMBL/GenBank/DDBJ databases">
        <title>The High-quality genome of the commercially important snow crab, Chionoecetes opilio.</title>
        <authorList>
            <person name="Jeong J.-H."/>
            <person name="Ryu S."/>
        </authorList>
    </citation>
    <scope>NUCLEOTIDE SEQUENCE</scope>
    <source>
        <strain evidence="2">MADBK_172401_WGS</strain>
        <tissue evidence="2">Digestive gland</tissue>
    </source>
</reference>
<accession>A0A8J4XX66</accession>
<feature type="compositionally biased region" description="Basic and acidic residues" evidence="1">
    <location>
        <begin position="98"/>
        <end position="108"/>
    </location>
</feature>
<dbReference type="Proteomes" id="UP000770661">
    <property type="component" value="Unassembled WGS sequence"/>
</dbReference>